<feature type="active site" description="Proton acceptor; for dehydratase activity" evidence="9">
    <location>
        <position position="924"/>
    </location>
</feature>
<dbReference type="SMART" id="SM00825">
    <property type="entry name" value="PKS_KS"/>
    <property type="match status" value="1"/>
</dbReference>
<comment type="cofactor">
    <cofactor evidence="1">
        <name>pantetheine 4'-phosphate</name>
        <dbReference type="ChEBI" id="CHEBI:47942"/>
    </cofactor>
</comment>
<dbReference type="InterPro" id="IPR042104">
    <property type="entry name" value="PKS_dehydratase_sf"/>
</dbReference>
<dbReference type="InterPro" id="IPR016036">
    <property type="entry name" value="Malonyl_transacylase_ACP-bd"/>
</dbReference>
<dbReference type="InterPro" id="IPR001227">
    <property type="entry name" value="Ac_transferase_dom_sf"/>
</dbReference>
<evidence type="ECO:0000259" key="10">
    <source>
        <dbReference type="PROSITE" id="PS50075"/>
    </source>
</evidence>
<dbReference type="InterPro" id="IPR014031">
    <property type="entry name" value="Ketoacyl_synth_C"/>
</dbReference>
<dbReference type="GO" id="GO:0004312">
    <property type="term" value="F:fatty acid synthase activity"/>
    <property type="evidence" value="ECO:0007669"/>
    <property type="project" value="TreeGrafter"/>
</dbReference>
<dbReference type="InterPro" id="IPR015083">
    <property type="entry name" value="NorB/c/GfsB-D-like_docking"/>
</dbReference>
<dbReference type="InterPro" id="IPR020841">
    <property type="entry name" value="PKS_Beta-ketoAc_synthase_dom"/>
</dbReference>
<dbReference type="PROSITE" id="PS00012">
    <property type="entry name" value="PHOSPHOPANTETHEINE"/>
    <property type="match status" value="1"/>
</dbReference>
<dbReference type="InterPro" id="IPR049900">
    <property type="entry name" value="PKS_mFAS_DH"/>
</dbReference>
<dbReference type="InterPro" id="IPR009081">
    <property type="entry name" value="PP-bd_ACP"/>
</dbReference>
<evidence type="ECO:0000256" key="4">
    <source>
        <dbReference type="ARBA" id="ARBA00022553"/>
    </source>
</evidence>
<dbReference type="SUPFAM" id="SSF52151">
    <property type="entry name" value="FabD/lysophospholipase-like"/>
    <property type="match status" value="1"/>
</dbReference>
<dbReference type="PROSITE" id="PS00606">
    <property type="entry name" value="KS3_1"/>
    <property type="match status" value="1"/>
</dbReference>
<dbReference type="InterPro" id="IPR016039">
    <property type="entry name" value="Thiolase-like"/>
</dbReference>
<feature type="domain" description="Ketosynthase family 3 (KS3)" evidence="11">
    <location>
        <begin position="34"/>
        <end position="445"/>
    </location>
</feature>
<dbReference type="CDD" id="cd08956">
    <property type="entry name" value="KR_3_FAS_SDR_x"/>
    <property type="match status" value="1"/>
</dbReference>
<keyword evidence="3" id="KW-0596">Phosphopantetheine</keyword>
<reference evidence="13" key="1">
    <citation type="submission" date="2016-03" db="EMBL/GenBank/DDBJ databases">
        <title>Spontaneous tandem electrocyclisations of the polyene macrolactam polyketide heronamide C.</title>
        <authorList>
            <person name="Booth T.J."/>
            <person name="Alt S."/>
            <person name="Capon R.J."/>
            <person name="Wilkinson B."/>
        </authorList>
    </citation>
    <scope>NUCLEOTIDE SEQUENCE</scope>
    <source>
        <strain evidence="13">CBM-0406</strain>
    </source>
</reference>
<dbReference type="Pfam" id="PF00698">
    <property type="entry name" value="Acyl_transf_1"/>
    <property type="match status" value="1"/>
</dbReference>
<sequence length="2001" mass="210592">MADTDQKLVAALRASLKESESLRARNRALQAASREPIAIVAMSCRYPGANSPDELWRLVADGTDAVSRFPTDRGWDEAGIYDPEPGKPGKTYSREGGFLYDAAEFDPAFFGIAPNEAMVMDPQQRLLLEASWEVLERAGIDPTTLKGSATGVFAGMMYHDYTYNNSTGAMASGRVAYTLGLEGPAVTIDTACSSSLVALHWAVQALRSGECSLALAGGVTVMATPETFIEFSHQRGLATDGRCKSYAAAADGTGWGEGVGMILVERLADARRNGHPVLGVVRGTAINQDGASNGMTAPNGPSQRRVIKQALANARISADGVDLIEGHGTGTTLGDPIEAQALLATYGQGRPEGRPLWLGSIKSNIGHTQAAAGVAGIIKVVEAIRHGVMPPTLHVDEPTPQVDWETGDVRLLTETREWPDQEHPRRAGVSSFGISGTNAHVIIEEAPPVEEEAPSAPATGGPVLWTLSARTEQGLGAQAERLHSYLRERPGLAPADIGLSLATGRAALEHRAAIVAGDRTALLGGLTALAGGTSSPSVVTGKRREGKVAFLFTGQGSQRLGMGRELYDTFPAFAAAFDEVCEATGLPLKDVMWGDEAALHRTESAQPAIFALEVALFRLVESWGVKPDYLAGHSIGELAAAHVAGVLGLKDAARLVAERGRLMQALPAGGAMVAIEATEEEVAPLLTDEVGIAAVNSPTSVVISGADDAVTAVTEHFTDRRTSRLTVSHAFHSPLMEPMLDDFREVAESVTYDRPRIRLVKDMASADYWVRHVRDAVRFADDVRRLRDEGVTRFLEIGPDGALTSMARQTAPEAVTAAALRRERPEAATLLTAVAHLHTTGASPDWAALFADRGARRVDLPTYSFERGRFWLSEPVTGGGNAASMGLTALDHPLLSAEIAVPGSDTVVFTGRLSLTTHSWLADHEVLGATLLPGTAFVELAVRAGDQVGHGVLDELTLHAPLALPEAAGVRLRLTVGEPDGDSGRRALTIHSLAEDAGGDAPWVLHAEGALAAEDLAAPAPFDLTRWPPEETARISTEGAYDRFRELGYAYGPAFQALKAAWRVGDEIFAEVALSDEATDAERFVLHPALLDSALHAVILSAGEDDATSLPFAWKGVRLHAFGATAARVRFTPRDDGGTTIHVADTQGRPVATVGSLISREVSAEQLAPAAPGPGESLFHLAWTPAAIASAGSADEADWTTVADLAELSDQVVPATVALTLPAGTGRTAEDVRTVTSTTLEALQTWLTDERFADSRLMVVTHGGDDLAHASAWGLVRAAHSEDPERFALLDTDSDDPETIARAVASGEGDLRIQDQEILVPRLARVPAAPDIDIAAGTDADADADTAADGASPWGRPGTVLITGGTGGLGALVARHLVTEHGVTDLLLTSRRGIRAEGAADFQQELAALGATVEIAACDVADRDALQTLLAGRTLGAVVHTAGVLADSMIANLTPHGLEQVLRPKVDGALNLHDLTRDQELGAFVLFSSAAGVFGSPGQGNYAAANTFLDALAQRRHDEGLPAQSLAWGLWADTGGMAGALGEADLQRLRRQGMPALTSHDGLALFDAAAARPEPALVPMSLDLRVLRGGGAGEPPAVLRGLVPTTRRRAATADPAALRRELAAMPADQRERALSDLVLSLAASVLGHSGPEAVDPARDFLESGFDSLTAMELRTALSAATGVKLPTMAVFDSKNPANLARLLVAEMESGLSRPDPSDEPSPGQDETVTELFRGAVRAGDSTGALALASAVAALRPRFTTPAELGSPPKTVQLADGARRPRLICLSTPMAGGGVHQHARLGSEFRDIRPVSALALPGFQRGEPLPESVEVLSQVLGEAVLAAADGDPYVLLGYSSGGIIGHVLARHLEETVGRPPAGLVLIDTFRVEDTAMNVGFGHLMGELLTVETTVGSFDTARLSAMPYYFQVLAGFDPVRLAAPTLFVQASEPFVQPPEGVDAAEMRAQPWDDEHTLRTVEGNHFSLGQEHAPATARAIEEWLETLD</sequence>
<dbReference type="Pfam" id="PF00550">
    <property type="entry name" value="PP-binding"/>
    <property type="match status" value="1"/>
</dbReference>
<evidence type="ECO:0000256" key="8">
    <source>
        <dbReference type="ARBA" id="ARBA00023315"/>
    </source>
</evidence>
<dbReference type="EMBL" id="LT548273">
    <property type="protein sequence ID" value="SAI82910.1"/>
    <property type="molecule type" value="Genomic_DNA"/>
</dbReference>
<protein>
    <submittedName>
        <fullName evidence="13">HrnG Macrolactam polyketide synthase type I module 8</fullName>
    </submittedName>
</protein>
<keyword evidence="5" id="KW-0808">Transferase</keyword>
<evidence type="ECO:0000256" key="9">
    <source>
        <dbReference type="PROSITE-ProRule" id="PRU01363"/>
    </source>
</evidence>
<dbReference type="SMART" id="SM00823">
    <property type="entry name" value="PKS_PP"/>
    <property type="match status" value="1"/>
</dbReference>
<dbReference type="Pfam" id="PF14765">
    <property type="entry name" value="PS-DH"/>
    <property type="match status" value="1"/>
</dbReference>
<dbReference type="InterPro" id="IPR029058">
    <property type="entry name" value="AB_hydrolase_fold"/>
</dbReference>
<dbReference type="Gene3D" id="3.10.129.110">
    <property type="entry name" value="Polyketide synthase dehydratase"/>
    <property type="match status" value="1"/>
</dbReference>
<keyword evidence="4" id="KW-0597">Phosphoprotein</keyword>
<feature type="active site" description="Proton donor; for dehydratase activity" evidence="9">
    <location>
        <position position="1092"/>
    </location>
</feature>
<dbReference type="InterPro" id="IPR020806">
    <property type="entry name" value="PKS_PP-bd"/>
</dbReference>
<dbReference type="Pfam" id="PF08990">
    <property type="entry name" value="Docking"/>
    <property type="match status" value="1"/>
</dbReference>
<dbReference type="SMART" id="SM00822">
    <property type="entry name" value="PKS_KR"/>
    <property type="match status" value="1"/>
</dbReference>
<dbReference type="InterPro" id="IPR014030">
    <property type="entry name" value="Ketoacyl_synth_N"/>
</dbReference>
<dbReference type="SUPFAM" id="SSF53901">
    <property type="entry name" value="Thiolase-like"/>
    <property type="match status" value="1"/>
</dbReference>
<dbReference type="InterPro" id="IPR049552">
    <property type="entry name" value="PKS_DH_N"/>
</dbReference>
<dbReference type="GO" id="GO:0033068">
    <property type="term" value="P:macrolide biosynthetic process"/>
    <property type="evidence" value="ECO:0007669"/>
    <property type="project" value="UniProtKB-ARBA"/>
</dbReference>
<dbReference type="Gene3D" id="3.40.50.720">
    <property type="entry name" value="NAD(P)-binding Rossmann-like Domain"/>
    <property type="match status" value="1"/>
</dbReference>
<dbReference type="PANTHER" id="PTHR43775:SF51">
    <property type="entry name" value="INACTIVE PHENOLPHTHIOCEROL SYNTHESIS POLYKETIDE SYNTHASE TYPE I PKS1-RELATED"/>
    <property type="match status" value="1"/>
</dbReference>
<keyword evidence="8" id="KW-0012">Acyltransferase</keyword>
<dbReference type="Gene3D" id="3.40.47.10">
    <property type="match status" value="1"/>
</dbReference>
<name>A0A167RP11_9ACTN</name>
<evidence type="ECO:0000256" key="1">
    <source>
        <dbReference type="ARBA" id="ARBA00001957"/>
    </source>
</evidence>
<dbReference type="Pfam" id="PF08659">
    <property type="entry name" value="KR"/>
    <property type="match status" value="1"/>
</dbReference>
<keyword evidence="7" id="KW-0511">Multifunctional enzyme</keyword>
<feature type="region of interest" description="N-terminal hotdog fold" evidence="9">
    <location>
        <begin position="892"/>
        <end position="1018"/>
    </location>
</feature>
<evidence type="ECO:0000256" key="3">
    <source>
        <dbReference type="ARBA" id="ARBA00022450"/>
    </source>
</evidence>
<dbReference type="GO" id="GO:0031177">
    <property type="term" value="F:phosphopantetheine binding"/>
    <property type="evidence" value="ECO:0007669"/>
    <property type="project" value="InterPro"/>
</dbReference>
<evidence type="ECO:0000256" key="5">
    <source>
        <dbReference type="ARBA" id="ARBA00022679"/>
    </source>
</evidence>
<feature type="region of interest" description="C-terminal hotdog fold" evidence="9">
    <location>
        <begin position="1032"/>
        <end position="1168"/>
    </location>
</feature>
<dbReference type="Gene3D" id="3.30.70.3290">
    <property type="match status" value="1"/>
</dbReference>
<dbReference type="Gene3D" id="1.10.1200.10">
    <property type="entry name" value="ACP-like"/>
    <property type="match status" value="1"/>
</dbReference>
<evidence type="ECO:0000256" key="2">
    <source>
        <dbReference type="ARBA" id="ARBA00004792"/>
    </source>
</evidence>
<accession>A0A167RP11</accession>
<dbReference type="SUPFAM" id="SSF51735">
    <property type="entry name" value="NAD(P)-binding Rossmann-fold domains"/>
    <property type="match status" value="2"/>
</dbReference>
<dbReference type="InterPro" id="IPR057326">
    <property type="entry name" value="KR_dom"/>
</dbReference>
<evidence type="ECO:0000256" key="6">
    <source>
        <dbReference type="ARBA" id="ARBA00023194"/>
    </source>
</evidence>
<evidence type="ECO:0000256" key="7">
    <source>
        <dbReference type="ARBA" id="ARBA00023268"/>
    </source>
</evidence>
<dbReference type="Gene3D" id="3.40.50.1820">
    <property type="entry name" value="alpha/beta hydrolase"/>
    <property type="match status" value="1"/>
</dbReference>
<dbReference type="SMART" id="SM00824">
    <property type="entry name" value="PKS_TE"/>
    <property type="match status" value="1"/>
</dbReference>
<dbReference type="SUPFAM" id="SSF53474">
    <property type="entry name" value="alpha/beta-Hydrolases"/>
    <property type="match status" value="1"/>
</dbReference>
<dbReference type="FunFam" id="3.40.47.10:FF:000019">
    <property type="entry name" value="Polyketide synthase type I"/>
    <property type="match status" value="1"/>
</dbReference>
<dbReference type="Pfam" id="PF00109">
    <property type="entry name" value="ketoacyl-synt"/>
    <property type="match status" value="1"/>
</dbReference>
<keyword evidence="6" id="KW-0045">Antibiotic biosynthesis</keyword>
<organism evidence="13">
    <name type="scientific">Streptomyces sp. CMB-0406</name>
    <dbReference type="NCBI Taxonomy" id="1826667"/>
    <lineage>
        <taxon>Bacteria</taxon>
        <taxon>Bacillati</taxon>
        <taxon>Actinomycetota</taxon>
        <taxon>Actinomycetes</taxon>
        <taxon>Kitasatosporales</taxon>
        <taxon>Streptomycetaceae</taxon>
        <taxon>Streptomyces</taxon>
    </lineage>
</organism>
<proteinExistence type="predicted"/>
<dbReference type="GO" id="GO:0006633">
    <property type="term" value="P:fatty acid biosynthetic process"/>
    <property type="evidence" value="ECO:0007669"/>
    <property type="project" value="InterPro"/>
</dbReference>
<feature type="domain" description="PKS/mFAS DH" evidence="12">
    <location>
        <begin position="892"/>
        <end position="1168"/>
    </location>
</feature>
<evidence type="ECO:0000259" key="11">
    <source>
        <dbReference type="PROSITE" id="PS52004"/>
    </source>
</evidence>
<dbReference type="SMART" id="SM00826">
    <property type="entry name" value="PKS_DH"/>
    <property type="match status" value="1"/>
</dbReference>
<dbReference type="PROSITE" id="PS50075">
    <property type="entry name" value="CARRIER"/>
    <property type="match status" value="1"/>
</dbReference>
<dbReference type="CDD" id="cd00833">
    <property type="entry name" value="PKS"/>
    <property type="match status" value="1"/>
</dbReference>
<gene>
    <name evidence="13" type="primary">hrnG</name>
</gene>
<dbReference type="PROSITE" id="PS52004">
    <property type="entry name" value="KS3_2"/>
    <property type="match status" value="1"/>
</dbReference>
<dbReference type="SMART" id="SM00827">
    <property type="entry name" value="PKS_AT"/>
    <property type="match status" value="1"/>
</dbReference>
<dbReference type="InterPro" id="IPR032821">
    <property type="entry name" value="PKS_assoc"/>
</dbReference>
<dbReference type="SUPFAM" id="SSF55048">
    <property type="entry name" value="Probable ACP-binding domain of malonyl-CoA ACP transacylase"/>
    <property type="match status" value="1"/>
</dbReference>
<dbReference type="InterPro" id="IPR049551">
    <property type="entry name" value="PKS_DH_C"/>
</dbReference>
<dbReference type="InterPro" id="IPR001031">
    <property type="entry name" value="Thioesterase"/>
</dbReference>
<dbReference type="Pfam" id="PF21089">
    <property type="entry name" value="PKS_DH_N"/>
    <property type="match status" value="1"/>
</dbReference>
<comment type="pathway">
    <text evidence="2">Antibiotic biosynthesis.</text>
</comment>
<evidence type="ECO:0000259" key="12">
    <source>
        <dbReference type="PROSITE" id="PS52019"/>
    </source>
</evidence>
<dbReference type="Pfam" id="PF16197">
    <property type="entry name" value="KAsynt_C_assoc"/>
    <property type="match status" value="1"/>
</dbReference>
<dbReference type="InterPro" id="IPR020802">
    <property type="entry name" value="TesA-like"/>
</dbReference>
<dbReference type="InterPro" id="IPR020807">
    <property type="entry name" value="PKS_DH"/>
</dbReference>
<dbReference type="Pfam" id="PF00975">
    <property type="entry name" value="Thioesterase"/>
    <property type="match status" value="1"/>
</dbReference>
<dbReference type="InterPro" id="IPR016035">
    <property type="entry name" value="Acyl_Trfase/lysoPLipase"/>
</dbReference>
<dbReference type="Pfam" id="PF02801">
    <property type="entry name" value="Ketoacyl-synt_C"/>
    <property type="match status" value="1"/>
</dbReference>
<feature type="domain" description="Carrier" evidence="10">
    <location>
        <begin position="1632"/>
        <end position="1707"/>
    </location>
</feature>
<dbReference type="PANTHER" id="PTHR43775">
    <property type="entry name" value="FATTY ACID SYNTHASE"/>
    <property type="match status" value="1"/>
</dbReference>
<dbReference type="InterPro" id="IPR014043">
    <property type="entry name" value="Acyl_transferase_dom"/>
</dbReference>
<evidence type="ECO:0000313" key="13">
    <source>
        <dbReference type="EMBL" id="SAI82910.1"/>
    </source>
</evidence>
<dbReference type="InterPro" id="IPR018201">
    <property type="entry name" value="Ketoacyl_synth_AS"/>
</dbReference>
<dbReference type="Gene3D" id="3.40.366.10">
    <property type="entry name" value="Malonyl-Coenzyme A Acyl Carrier Protein, domain 2"/>
    <property type="match status" value="1"/>
</dbReference>
<dbReference type="InterPro" id="IPR006162">
    <property type="entry name" value="Ppantetheine_attach_site"/>
</dbReference>
<dbReference type="InterPro" id="IPR013968">
    <property type="entry name" value="PKS_KR"/>
</dbReference>
<dbReference type="InterPro" id="IPR036291">
    <property type="entry name" value="NAD(P)-bd_dom_sf"/>
</dbReference>
<dbReference type="GO" id="GO:0004315">
    <property type="term" value="F:3-oxoacyl-[acyl-carrier-protein] synthase activity"/>
    <property type="evidence" value="ECO:0007669"/>
    <property type="project" value="InterPro"/>
</dbReference>
<dbReference type="InterPro" id="IPR050091">
    <property type="entry name" value="PKS_NRPS_Biosynth_Enz"/>
</dbReference>
<dbReference type="InterPro" id="IPR036736">
    <property type="entry name" value="ACP-like_sf"/>
</dbReference>
<dbReference type="PROSITE" id="PS52019">
    <property type="entry name" value="PKS_MFAS_DH"/>
    <property type="match status" value="1"/>
</dbReference>